<dbReference type="SUPFAM" id="SSF52540">
    <property type="entry name" value="P-loop containing nucleoside triphosphate hydrolases"/>
    <property type="match status" value="1"/>
</dbReference>
<dbReference type="PANTHER" id="PTHR42794:SF1">
    <property type="entry name" value="HEMIN IMPORT ATP-BINDING PROTEIN HMUV"/>
    <property type="match status" value="1"/>
</dbReference>
<feature type="domain" description="ABC transporter" evidence="5">
    <location>
        <begin position="10"/>
        <end position="259"/>
    </location>
</feature>
<evidence type="ECO:0000259" key="5">
    <source>
        <dbReference type="PROSITE" id="PS50893"/>
    </source>
</evidence>
<protein>
    <recommendedName>
        <fullName evidence="5">ABC transporter domain-containing protein</fullName>
    </recommendedName>
</protein>
<gene>
    <name evidence="6" type="ORF">MNBD_GAMMA04-848</name>
</gene>
<evidence type="ECO:0000313" key="6">
    <source>
        <dbReference type="EMBL" id="VAW48626.1"/>
    </source>
</evidence>
<keyword evidence="1" id="KW-0813">Transport</keyword>
<dbReference type="PROSITE" id="PS50893">
    <property type="entry name" value="ABC_TRANSPORTER_2"/>
    <property type="match status" value="1"/>
</dbReference>
<dbReference type="AlphaFoldDB" id="A0A3B0WW97"/>
<dbReference type="InterPro" id="IPR017871">
    <property type="entry name" value="ABC_transporter-like_CS"/>
</dbReference>
<dbReference type="SMART" id="SM00382">
    <property type="entry name" value="AAA"/>
    <property type="match status" value="1"/>
</dbReference>
<name>A0A3B0WW97_9ZZZZ</name>
<dbReference type="CDD" id="cd03214">
    <property type="entry name" value="ABC_Iron-Siderophores_B12_Hemin"/>
    <property type="match status" value="1"/>
</dbReference>
<dbReference type="PANTHER" id="PTHR42794">
    <property type="entry name" value="HEMIN IMPORT ATP-BINDING PROTEIN HMUV"/>
    <property type="match status" value="1"/>
</dbReference>
<dbReference type="Gene3D" id="3.40.50.300">
    <property type="entry name" value="P-loop containing nucleotide triphosphate hydrolases"/>
    <property type="match status" value="1"/>
</dbReference>
<dbReference type="PROSITE" id="PS00211">
    <property type="entry name" value="ABC_TRANSPORTER_1"/>
    <property type="match status" value="1"/>
</dbReference>
<evidence type="ECO:0000256" key="2">
    <source>
        <dbReference type="ARBA" id="ARBA00022741"/>
    </source>
</evidence>
<reference evidence="6" key="1">
    <citation type="submission" date="2018-06" db="EMBL/GenBank/DDBJ databases">
        <authorList>
            <person name="Zhirakovskaya E."/>
        </authorList>
    </citation>
    <scope>NUCLEOTIDE SEQUENCE</scope>
</reference>
<sequence length="278" mass="30682">MFSESESPTIQVQQLSVELGGACLLHQVSCQFHAGKIHTILGQNGAGKSTLLHCLSHEMQPSQGHIVWQGKPLKTLSYAELACQRAVLSQSNELAFSFSVEALVSLGEEVQQRTPSQSKQVIETVLAVCDMTNLKHRDYLTLSGGEKKRAQLARVLAQIWPVEWCEHAKEGGGGFFLGKWLLLDEWTAGLDIKHQQSLARYFKQWAAQGLGIIMVLHDISLAAQLADDCCLLKDGKVFAMGDVTAVLQASILQQALEMNVRVEMDKATQRPLIYPVLF</sequence>
<dbReference type="InterPro" id="IPR003439">
    <property type="entry name" value="ABC_transporter-like_ATP-bd"/>
</dbReference>
<keyword evidence="4" id="KW-1278">Translocase</keyword>
<dbReference type="GO" id="GO:0005524">
    <property type="term" value="F:ATP binding"/>
    <property type="evidence" value="ECO:0007669"/>
    <property type="project" value="UniProtKB-KW"/>
</dbReference>
<evidence type="ECO:0000256" key="4">
    <source>
        <dbReference type="ARBA" id="ARBA00022967"/>
    </source>
</evidence>
<keyword evidence="2" id="KW-0547">Nucleotide-binding</keyword>
<dbReference type="Pfam" id="PF00005">
    <property type="entry name" value="ABC_tran"/>
    <property type="match status" value="1"/>
</dbReference>
<dbReference type="NCBIfam" id="NF010068">
    <property type="entry name" value="PRK13548.1"/>
    <property type="match status" value="1"/>
</dbReference>
<evidence type="ECO:0000256" key="3">
    <source>
        <dbReference type="ARBA" id="ARBA00022840"/>
    </source>
</evidence>
<dbReference type="InterPro" id="IPR003593">
    <property type="entry name" value="AAA+_ATPase"/>
</dbReference>
<dbReference type="GO" id="GO:0016887">
    <property type="term" value="F:ATP hydrolysis activity"/>
    <property type="evidence" value="ECO:0007669"/>
    <property type="project" value="InterPro"/>
</dbReference>
<accession>A0A3B0WW97</accession>
<keyword evidence="3" id="KW-0067">ATP-binding</keyword>
<evidence type="ECO:0000256" key="1">
    <source>
        <dbReference type="ARBA" id="ARBA00022448"/>
    </source>
</evidence>
<dbReference type="EMBL" id="UOFB01000279">
    <property type="protein sequence ID" value="VAW48626.1"/>
    <property type="molecule type" value="Genomic_DNA"/>
</dbReference>
<proteinExistence type="predicted"/>
<dbReference type="InterPro" id="IPR027417">
    <property type="entry name" value="P-loop_NTPase"/>
</dbReference>
<organism evidence="6">
    <name type="scientific">hydrothermal vent metagenome</name>
    <dbReference type="NCBI Taxonomy" id="652676"/>
    <lineage>
        <taxon>unclassified sequences</taxon>
        <taxon>metagenomes</taxon>
        <taxon>ecological metagenomes</taxon>
    </lineage>
</organism>